<comment type="similarity">
    <text evidence="1">Belongs to the ATP-dependent AMP-binding enzyme family.</text>
</comment>
<feature type="domain" description="AMP-dependent synthetase/ligase" evidence="3">
    <location>
        <begin position="11"/>
        <end position="363"/>
    </location>
</feature>
<name>A0A6J6E6P7_9ZZZZ</name>
<dbReference type="Gene3D" id="3.30.300.30">
    <property type="match status" value="1"/>
</dbReference>
<dbReference type="Pfam" id="PF00501">
    <property type="entry name" value="AMP-binding"/>
    <property type="match status" value="1"/>
</dbReference>
<dbReference type="Gene3D" id="3.40.50.12780">
    <property type="entry name" value="N-terminal domain of ligase-like"/>
    <property type="match status" value="1"/>
</dbReference>
<dbReference type="Pfam" id="PF13193">
    <property type="entry name" value="AMP-binding_C"/>
    <property type="match status" value="1"/>
</dbReference>
<gene>
    <name evidence="5" type="ORF">UFOPK1493_02390</name>
</gene>
<dbReference type="PANTHER" id="PTHR24096">
    <property type="entry name" value="LONG-CHAIN-FATTY-ACID--COA LIGASE"/>
    <property type="match status" value="1"/>
</dbReference>
<evidence type="ECO:0000259" key="3">
    <source>
        <dbReference type="Pfam" id="PF00501"/>
    </source>
</evidence>
<dbReference type="SUPFAM" id="SSF56801">
    <property type="entry name" value="Acetyl-CoA synthetase-like"/>
    <property type="match status" value="1"/>
</dbReference>
<dbReference type="InterPro" id="IPR045851">
    <property type="entry name" value="AMP-bd_C_sf"/>
</dbReference>
<accession>A0A6J6E6P7</accession>
<evidence type="ECO:0000259" key="4">
    <source>
        <dbReference type="Pfam" id="PF13193"/>
    </source>
</evidence>
<evidence type="ECO:0000256" key="2">
    <source>
        <dbReference type="ARBA" id="ARBA00022598"/>
    </source>
</evidence>
<dbReference type="GO" id="GO:0016405">
    <property type="term" value="F:CoA-ligase activity"/>
    <property type="evidence" value="ECO:0007669"/>
    <property type="project" value="TreeGrafter"/>
</dbReference>
<dbReference type="InterPro" id="IPR042099">
    <property type="entry name" value="ANL_N_sf"/>
</dbReference>
<organism evidence="5">
    <name type="scientific">freshwater metagenome</name>
    <dbReference type="NCBI Taxonomy" id="449393"/>
    <lineage>
        <taxon>unclassified sequences</taxon>
        <taxon>metagenomes</taxon>
        <taxon>ecological metagenomes</taxon>
    </lineage>
</organism>
<dbReference type="InterPro" id="IPR000873">
    <property type="entry name" value="AMP-dep_synth/lig_dom"/>
</dbReference>
<keyword evidence="2" id="KW-0436">Ligase</keyword>
<dbReference type="InterPro" id="IPR025110">
    <property type="entry name" value="AMP-bd_C"/>
</dbReference>
<protein>
    <submittedName>
        <fullName evidence="5">Unannotated protein</fullName>
    </submittedName>
</protein>
<dbReference type="FunFam" id="3.30.300.30:FF:000008">
    <property type="entry name" value="2,3-dihydroxybenzoate-AMP ligase"/>
    <property type="match status" value="1"/>
</dbReference>
<proteinExistence type="inferred from homology"/>
<sequence>MNLAHIIDDHDPDRVAIISRGRPTTYGALREQVALLRGGLTGLGVQRGDRVVLLCGNGRAFVLGYLATLGIGAIAVPLNPASPAPEIEREISKIGAVVVVVDPAAVAAWRGVDRAAVPTVTTVVATEPGTVEGAVDLDALLTGPAAELVEVEPDTVAALMFTSGTAGSPRAAMLSHGNLLANLEQGRSANVQIDTDDVVYGVLPLFHIFGLNVVLGLSLARGACVVLVQRFDPSTALDTIRERGVTVVPGAPPLWLAFSHFDEAPADSFATVKLALTGAARMPEEAMKRIKERFGLDVHEGYGLTEASPVVTSSAGMPVKFGSVGKVLDGIEVRLVDESGDDVVAGDAGEIWVKGPNVFLGYHDDPEQTARVLTSDGWLRTGDIGTVDDEGYLYLVDRAKDLIIVSGFNVYPAEVEEVLGQHPGVAEVGVVGVPHPHHGEAVKAFVVAKPGTHLDEDQLIDWCTDHLARYKCPTKVLFVDELPRNVSGKLLRRSLV</sequence>
<evidence type="ECO:0000256" key="1">
    <source>
        <dbReference type="ARBA" id="ARBA00006432"/>
    </source>
</evidence>
<evidence type="ECO:0000313" key="5">
    <source>
        <dbReference type="EMBL" id="CAB4570944.1"/>
    </source>
</evidence>
<dbReference type="AlphaFoldDB" id="A0A6J6E6P7"/>
<dbReference type="EMBL" id="CAEZSR010000095">
    <property type="protein sequence ID" value="CAB4570944.1"/>
    <property type="molecule type" value="Genomic_DNA"/>
</dbReference>
<feature type="domain" description="AMP-binding enzyme C-terminal" evidence="4">
    <location>
        <begin position="414"/>
        <end position="489"/>
    </location>
</feature>
<reference evidence="5" key="1">
    <citation type="submission" date="2020-05" db="EMBL/GenBank/DDBJ databases">
        <authorList>
            <person name="Chiriac C."/>
            <person name="Salcher M."/>
            <person name="Ghai R."/>
            <person name="Kavagutti S V."/>
        </authorList>
    </citation>
    <scope>NUCLEOTIDE SEQUENCE</scope>
</reference>